<dbReference type="RefSeq" id="WP_173198064.1">
    <property type="nucleotide sequence ID" value="NZ_JABFCX010000002.1"/>
</dbReference>
<reference evidence="5 6" key="1">
    <citation type="submission" date="2020-05" db="EMBL/GenBank/DDBJ databases">
        <title>Parvularcula mediterraneae sp. nov., isolated from polypropylene straw from shallow seawater of the seashore of Laganas in Zakynthos island, Greece.</title>
        <authorList>
            <person name="Szabo I."/>
            <person name="Al-Omari J."/>
            <person name="Rado J."/>
            <person name="Szerdahelyi G.S."/>
        </authorList>
    </citation>
    <scope>NUCLEOTIDE SEQUENCE [LARGE SCALE GENOMIC DNA]</scope>
    <source>
        <strain evidence="5 6">ZS-1/3</strain>
    </source>
</reference>
<sequence>MASVFKALSDPTRREVLSLLKDGPLSAGEISDRFDFSKPTMSQHLSVLKEAGLVLAKKDGKRVIYHLQISVLEDALLGFAEQFGIGADALAAGRAKPEGAGS</sequence>
<keyword evidence="3" id="KW-0804">Transcription</keyword>
<feature type="domain" description="HTH arsR-type" evidence="4">
    <location>
        <begin position="1"/>
        <end position="87"/>
    </location>
</feature>
<dbReference type="Gene3D" id="1.10.10.10">
    <property type="entry name" value="Winged helix-like DNA-binding domain superfamily/Winged helix DNA-binding domain"/>
    <property type="match status" value="1"/>
</dbReference>
<dbReference type="NCBIfam" id="NF033788">
    <property type="entry name" value="HTH_metalloreg"/>
    <property type="match status" value="1"/>
</dbReference>
<dbReference type="GO" id="GO:0003700">
    <property type="term" value="F:DNA-binding transcription factor activity"/>
    <property type="evidence" value="ECO:0007669"/>
    <property type="project" value="InterPro"/>
</dbReference>
<evidence type="ECO:0000256" key="3">
    <source>
        <dbReference type="ARBA" id="ARBA00023163"/>
    </source>
</evidence>
<dbReference type="PANTHER" id="PTHR33154">
    <property type="entry name" value="TRANSCRIPTIONAL REGULATOR, ARSR FAMILY"/>
    <property type="match status" value="1"/>
</dbReference>
<dbReference type="PANTHER" id="PTHR33154:SF33">
    <property type="entry name" value="TRANSCRIPTIONAL REPRESSOR SDPR"/>
    <property type="match status" value="1"/>
</dbReference>
<keyword evidence="6" id="KW-1185">Reference proteome</keyword>
<evidence type="ECO:0000256" key="1">
    <source>
        <dbReference type="ARBA" id="ARBA00023015"/>
    </source>
</evidence>
<dbReference type="GO" id="GO:0003677">
    <property type="term" value="F:DNA binding"/>
    <property type="evidence" value="ECO:0007669"/>
    <property type="project" value="UniProtKB-KW"/>
</dbReference>
<comment type="caution">
    <text evidence="5">The sequence shown here is derived from an EMBL/GenBank/DDBJ whole genome shotgun (WGS) entry which is preliminary data.</text>
</comment>
<evidence type="ECO:0000259" key="4">
    <source>
        <dbReference type="PROSITE" id="PS50987"/>
    </source>
</evidence>
<dbReference type="Proteomes" id="UP000536835">
    <property type="component" value="Unassembled WGS sequence"/>
</dbReference>
<dbReference type="Pfam" id="PF12840">
    <property type="entry name" value="HTH_20"/>
    <property type="match status" value="1"/>
</dbReference>
<evidence type="ECO:0000313" key="6">
    <source>
        <dbReference type="Proteomes" id="UP000536835"/>
    </source>
</evidence>
<evidence type="ECO:0000256" key="2">
    <source>
        <dbReference type="ARBA" id="ARBA00023125"/>
    </source>
</evidence>
<accession>A0A7Y3RM54</accession>
<dbReference type="InterPro" id="IPR011991">
    <property type="entry name" value="ArsR-like_HTH"/>
</dbReference>
<gene>
    <name evidence="5" type="ORF">HK107_07200</name>
</gene>
<dbReference type="AlphaFoldDB" id="A0A7Y3RM54"/>
<dbReference type="InterPro" id="IPR001845">
    <property type="entry name" value="HTH_ArsR_DNA-bd_dom"/>
</dbReference>
<dbReference type="InterPro" id="IPR051081">
    <property type="entry name" value="HTH_MetalResp_TranReg"/>
</dbReference>
<evidence type="ECO:0000313" key="5">
    <source>
        <dbReference type="EMBL" id="NNU16106.1"/>
    </source>
</evidence>
<dbReference type="PRINTS" id="PR00778">
    <property type="entry name" value="HTHARSR"/>
</dbReference>
<organism evidence="5 6">
    <name type="scientific">Parvularcula mediterranea</name>
    <dbReference type="NCBI Taxonomy" id="2732508"/>
    <lineage>
        <taxon>Bacteria</taxon>
        <taxon>Pseudomonadati</taxon>
        <taxon>Pseudomonadota</taxon>
        <taxon>Alphaproteobacteria</taxon>
        <taxon>Parvularculales</taxon>
        <taxon>Parvularculaceae</taxon>
        <taxon>Parvularcula</taxon>
    </lineage>
</organism>
<dbReference type="PROSITE" id="PS50987">
    <property type="entry name" value="HTH_ARSR_2"/>
    <property type="match status" value="1"/>
</dbReference>
<keyword evidence="2" id="KW-0238">DNA-binding</keyword>
<name>A0A7Y3RM54_9PROT</name>
<dbReference type="InterPro" id="IPR036388">
    <property type="entry name" value="WH-like_DNA-bd_sf"/>
</dbReference>
<protein>
    <submittedName>
        <fullName evidence="5">Winged helix-turn-helix transcriptional regulator</fullName>
    </submittedName>
</protein>
<dbReference type="InterPro" id="IPR047796">
    <property type="entry name" value="SdpR-like_repress"/>
</dbReference>
<proteinExistence type="predicted"/>
<dbReference type="EMBL" id="JABFCX010000002">
    <property type="protein sequence ID" value="NNU16106.1"/>
    <property type="molecule type" value="Genomic_DNA"/>
</dbReference>
<dbReference type="NCBIfam" id="NF033789">
    <property type="entry name" value="repress_SdpR"/>
    <property type="match status" value="1"/>
</dbReference>
<dbReference type="InterPro" id="IPR036390">
    <property type="entry name" value="WH_DNA-bd_sf"/>
</dbReference>
<dbReference type="CDD" id="cd00090">
    <property type="entry name" value="HTH_ARSR"/>
    <property type="match status" value="1"/>
</dbReference>
<dbReference type="SMART" id="SM00418">
    <property type="entry name" value="HTH_ARSR"/>
    <property type="match status" value="1"/>
</dbReference>
<dbReference type="SUPFAM" id="SSF46785">
    <property type="entry name" value="Winged helix' DNA-binding domain"/>
    <property type="match status" value="1"/>
</dbReference>
<keyword evidence="1" id="KW-0805">Transcription regulation</keyword>